<accession>A0A426XSW6</accession>
<organism evidence="2 3">
    <name type="scientific">Ensete ventricosum</name>
    <name type="common">Abyssinian banana</name>
    <name type="synonym">Musa ensete</name>
    <dbReference type="NCBI Taxonomy" id="4639"/>
    <lineage>
        <taxon>Eukaryota</taxon>
        <taxon>Viridiplantae</taxon>
        <taxon>Streptophyta</taxon>
        <taxon>Embryophyta</taxon>
        <taxon>Tracheophyta</taxon>
        <taxon>Spermatophyta</taxon>
        <taxon>Magnoliopsida</taxon>
        <taxon>Liliopsida</taxon>
        <taxon>Zingiberales</taxon>
        <taxon>Musaceae</taxon>
        <taxon>Ensete</taxon>
    </lineage>
</organism>
<gene>
    <name evidence="2" type="ORF">B296_00013964</name>
</gene>
<dbReference type="AlphaFoldDB" id="A0A426XSW6"/>
<sequence>MTHVAITIALPSPLLLSLELPPVPHPPLLASPSPAVSHSHHQLWSHRQHLSPATVSRRLPLFLTTTVRQLLPPSTLLPSPASLHLPSLTAGCNPSSPLLSLPSLLPTSQVRREQHRKSLAANRDLLSFPYCCHLLLPLGIRCRVSPDPSRCPHLLPLLPSIAFSPIRDLPPPCHHRLPCHCCCSPRSTVTAPMCSLFLCPTPPSPPLPSPFLCPPQPHPPHFFFSTGSYNSHSHYSLEPLFFLCQPYHCWLPTLLHAATQPLTTAVPFLLPLLTMTLFFLHHCYYFQLSSHVASAHPSSTSSIAQQGPIQIPSATILQLHNNLQNLQSPPTPVLFAVCDSLDDLAASPHHPLLPSLDNFFFLSPTAPLPSSSPALASSPNSTGHSMMHC</sequence>
<name>A0A426XSW6_ENSVE</name>
<feature type="chain" id="PRO_5019019223" evidence="1">
    <location>
        <begin position="18"/>
        <end position="389"/>
    </location>
</feature>
<evidence type="ECO:0000256" key="1">
    <source>
        <dbReference type="SAM" id="SignalP"/>
    </source>
</evidence>
<reference evidence="2 3" key="1">
    <citation type="journal article" date="2014" name="Agronomy (Basel)">
        <title>A Draft Genome Sequence for Ensete ventricosum, the Drought-Tolerant Tree Against Hunger.</title>
        <authorList>
            <person name="Harrison J."/>
            <person name="Moore K.A."/>
            <person name="Paszkiewicz K."/>
            <person name="Jones T."/>
            <person name="Grant M."/>
            <person name="Ambacheew D."/>
            <person name="Muzemil S."/>
            <person name="Studholme D.J."/>
        </authorList>
    </citation>
    <scope>NUCLEOTIDE SEQUENCE [LARGE SCALE GENOMIC DNA]</scope>
</reference>
<evidence type="ECO:0000313" key="3">
    <source>
        <dbReference type="Proteomes" id="UP000287651"/>
    </source>
</evidence>
<feature type="signal peptide" evidence="1">
    <location>
        <begin position="1"/>
        <end position="17"/>
    </location>
</feature>
<comment type="caution">
    <text evidence="2">The sequence shown here is derived from an EMBL/GenBank/DDBJ whole genome shotgun (WGS) entry which is preliminary data.</text>
</comment>
<dbReference type="Proteomes" id="UP000287651">
    <property type="component" value="Unassembled WGS sequence"/>
</dbReference>
<evidence type="ECO:0000313" key="2">
    <source>
        <dbReference type="EMBL" id="RRT42568.1"/>
    </source>
</evidence>
<proteinExistence type="predicted"/>
<keyword evidence="1" id="KW-0732">Signal</keyword>
<protein>
    <submittedName>
        <fullName evidence="2">Uncharacterized protein</fullName>
    </submittedName>
</protein>
<dbReference type="EMBL" id="AMZH03017743">
    <property type="protein sequence ID" value="RRT42568.1"/>
    <property type="molecule type" value="Genomic_DNA"/>
</dbReference>